<feature type="compositionally biased region" description="Polar residues" evidence="1">
    <location>
        <begin position="1"/>
        <end position="14"/>
    </location>
</feature>
<gene>
    <name evidence="2" type="ORF">PLANPX_3160</name>
</gene>
<dbReference type="EMBL" id="AP021861">
    <property type="protein sequence ID" value="BBO33548.1"/>
    <property type="molecule type" value="Genomic_DNA"/>
</dbReference>
<dbReference type="AlphaFoldDB" id="A0A5K7XAI0"/>
<name>A0A5K7XAI0_9BACT</name>
<dbReference type="Proteomes" id="UP000326837">
    <property type="component" value="Chromosome"/>
</dbReference>
<evidence type="ECO:0000256" key="1">
    <source>
        <dbReference type="SAM" id="MobiDB-lite"/>
    </source>
</evidence>
<sequence>MWWWTKSASETPPTNDFWAKPLEGQEHGAHRRDVNAESSAACEANRESRGK</sequence>
<evidence type="ECO:0000313" key="2">
    <source>
        <dbReference type="EMBL" id="BBO33548.1"/>
    </source>
</evidence>
<evidence type="ECO:0000313" key="3">
    <source>
        <dbReference type="Proteomes" id="UP000326837"/>
    </source>
</evidence>
<accession>A0A5K7XAI0</accession>
<organism evidence="2 3">
    <name type="scientific">Lacipirellula parvula</name>
    <dbReference type="NCBI Taxonomy" id="2650471"/>
    <lineage>
        <taxon>Bacteria</taxon>
        <taxon>Pseudomonadati</taxon>
        <taxon>Planctomycetota</taxon>
        <taxon>Planctomycetia</taxon>
        <taxon>Pirellulales</taxon>
        <taxon>Lacipirellulaceae</taxon>
        <taxon>Lacipirellula</taxon>
    </lineage>
</organism>
<protein>
    <submittedName>
        <fullName evidence="2">Uncharacterized protein</fullName>
    </submittedName>
</protein>
<feature type="compositionally biased region" description="Basic and acidic residues" evidence="1">
    <location>
        <begin position="23"/>
        <end position="35"/>
    </location>
</feature>
<dbReference type="KEGG" id="lpav:PLANPX_3160"/>
<proteinExistence type="predicted"/>
<reference evidence="3" key="1">
    <citation type="submission" date="2019-10" db="EMBL/GenBank/DDBJ databases">
        <title>Lacipirellula parvula gen. nov., sp. nov., representing a lineage of planctomycetes widespread in freshwater anoxic habitats, and description of the family Lacipirellulaceae.</title>
        <authorList>
            <person name="Dedysh S.N."/>
            <person name="Kulichevskaya I.S."/>
            <person name="Beletsky A.V."/>
            <person name="Rakitin A.L."/>
            <person name="Mardanov A.V."/>
            <person name="Ivanova A.A."/>
            <person name="Saltykova V.X."/>
            <person name="Rijpstra W.I.C."/>
            <person name="Sinninghe Damste J.S."/>
            <person name="Ravin N.V."/>
        </authorList>
    </citation>
    <scope>NUCLEOTIDE SEQUENCE [LARGE SCALE GENOMIC DNA]</scope>
    <source>
        <strain evidence="3">PX69</strain>
    </source>
</reference>
<keyword evidence="3" id="KW-1185">Reference proteome</keyword>
<feature type="region of interest" description="Disordered" evidence="1">
    <location>
        <begin position="1"/>
        <end position="51"/>
    </location>
</feature>